<gene>
    <name evidence="2" type="ORF">ENSA7_47390</name>
</gene>
<evidence type="ECO:0000313" key="2">
    <source>
        <dbReference type="EMBL" id="PRQ05110.1"/>
    </source>
</evidence>
<name>A0A2S9YJ77_9BACT</name>
<reference evidence="2 3" key="1">
    <citation type="submission" date="2018-03" db="EMBL/GenBank/DDBJ databases">
        <title>Draft Genome Sequences of the Obligatory Marine Myxobacteria Enhygromyxa salina SWB007.</title>
        <authorList>
            <person name="Poehlein A."/>
            <person name="Moghaddam J.A."/>
            <person name="Harms H."/>
            <person name="Alanjari M."/>
            <person name="Koenig G.M."/>
            <person name="Daniel R."/>
            <person name="Schaeberle T.F."/>
        </authorList>
    </citation>
    <scope>NUCLEOTIDE SEQUENCE [LARGE SCALE GENOMIC DNA]</scope>
    <source>
        <strain evidence="2 3">SWB007</strain>
    </source>
</reference>
<evidence type="ECO:0000313" key="3">
    <source>
        <dbReference type="Proteomes" id="UP000238823"/>
    </source>
</evidence>
<dbReference type="AlphaFoldDB" id="A0A2S9YJ77"/>
<sequence length="356" mass="37519">MLPVWCCVLLACGGRERPDERASERTASNPASSSAAPVPPSLAVGELAVIAEEADLFAGPDDRGLRFAVPLNRSSDLTAGHVVEVVEIRGEFIGVRTHDGALARQCAGSFGIEAELELRFWVTRGSLRTVLRRAARVDFDDGTSVALVAGVPLSRFEDRISAHVGGLKLPIELDADLLGLGFSPTAAAGAPSSSWAHGTIPWPALAELRYGEHSVQARGGAFTWAVAQRTAGDAVLLSFANPCGRFELRSQPQAQVPEPPRPEVIDLDKARRAAGISLLQAGVPADPCERWELAADTPLEWTDGSEAGRARAQLSMSRAPVVLAPDDPRLCFDAVPGLAVCSAAAAVTRGVDPNCE</sequence>
<dbReference type="EMBL" id="PVNL01000097">
    <property type="protein sequence ID" value="PRQ05110.1"/>
    <property type="molecule type" value="Genomic_DNA"/>
</dbReference>
<evidence type="ECO:0000256" key="1">
    <source>
        <dbReference type="SAM" id="MobiDB-lite"/>
    </source>
</evidence>
<dbReference type="Proteomes" id="UP000238823">
    <property type="component" value="Unassembled WGS sequence"/>
</dbReference>
<feature type="region of interest" description="Disordered" evidence="1">
    <location>
        <begin position="19"/>
        <end position="38"/>
    </location>
</feature>
<accession>A0A2S9YJ77</accession>
<protein>
    <submittedName>
        <fullName evidence="2">Uncharacterized protein</fullName>
    </submittedName>
</protein>
<organism evidence="2 3">
    <name type="scientific">Enhygromyxa salina</name>
    <dbReference type="NCBI Taxonomy" id="215803"/>
    <lineage>
        <taxon>Bacteria</taxon>
        <taxon>Pseudomonadati</taxon>
        <taxon>Myxococcota</taxon>
        <taxon>Polyangia</taxon>
        <taxon>Nannocystales</taxon>
        <taxon>Nannocystaceae</taxon>
        <taxon>Enhygromyxa</taxon>
    </lineage>
</organism>
<comment type="caution">
    <text evidence="2">The sequence shown here is derived from an EMBL/GenBank/DDBJ whole genome shotgun (WGS) entry which is preliminary data.</text>
</comment>
<feature type="compositionally biased region" description="Low complexity" evidence="1">
    <location>
        <begin position="27"/>
        <end position="36"/>
    </location>
</feature>
<proteinExistence type="predicted"/>